<gene>
    <name evidence="1" type="ORF">EVAR_36645_1</name>
</gene>
<reference evidence="1 2" key="1">
    <citation type="journal article" date="2019" name="Commun. Biol.">
        <title>The bagworm genome reveals a unique fibroin gene that provides high tensile strength.</title>
        <authorList>
            <person name="Kono N."/>
            <person name="Nakamura H."/>
            <person name="Ohtoshi R."/>
            <person name="Tomita M."/>
            <person name="Numata K."/>
            <person name="Arakawa K."/>
        </authorList>
    </citation>
    <scope>NUCLEOTIDE SEQUENCE [LARGE SCALE GENOMIC DNA]</scope>
</reference>
<proteinExistence type="predicted"/>
<protein>
    <submittedName>
        <fullName evidence="1">Uncharacterized protein</fullName>
    </submittedName>
</protein>
<sequence>MAHVFSTRVYYVKLGHLLVHSQSSDDEQRLRQVSSLYRSSSKSSTVRGNQRHCTVFLSTISRAMISSACTPSLKSVPFVVEEFHRARKPAPLHCFLVHDQSNDD</sequence>
<keyword evidence="2" id="KW-1185">Reference proteome</keyword>
<accession>A0A4C1YQW3</accession>
<dbReference type="EMBL" id="BGZK01001304">
    <property type="protein sequence ID" value="GBP76797.1"/>
    <property type="molecule type" value="Genomic_DNA"/>
</dbReference>
<evidence type="ECO:0000313" key="2">
    <source>
        <dbReference type="Proteomes" id="UP000299102"/>
    </source>
</evidence>
<name>A0A4C1YQW3_EUMVA</name>
<dbReference type="AlphaFoldDB" id="A0A4C1YQW3"/>
<organism evidence="1 2">
    <name type="scientific">Eumeta variegata</name>
    <name type="common">Bagworm moth</name>
    <name type="synonym">Eumeta japonica</name>
    <dbReference type="NCBI Taxonomy" id="151549"/>
    <lineage>
        <taxon>Eukaryota</taxon>
        <taxon>Metazoa</taxon>
        <taxon>Ecdysozoa</taxon>
        <taxon>Arthropoda</taxon>
        <taxon>Hexapoda</taxon>
        <taxon>Insecta</taxon>
        <taxon>Pterygota</taxon>
        <taxon>Neoptera</taxon>
        <taxon>Endopterygota</taxon>
        <taxon>Lepidoptera</taxon>
        <taxon>Glossata</taxon>
        <taxon>Ditrysia</taxon>
        <taxon>Tineoidea</taxon>
        <taxon>Psychidae</taxon>
        <taxon>Oiketicinae</taxon>
        <taxon>Eumeta</taxon>
    </lineage>
</organism>
<comment type="caution">
    <text evidence="1">The sequence shown here is derived from an EMBL/GenBank/DDBJ whole genome shotgun (WGS) entry which is preliminary data.</text>
</comment>
<dbReference type="Proteomes" id="UP000299102">
    <property type="component" value="Unassembled WGS sequence"/>
</dbReference>
<evidence type="ECO:0000313" key="1">
    <source>
        <dbReference type="EMBL" id="GBP76797.1"/>
    </source>
</evidence>